<name>A0A561R972_9HYPH</name>
<dbReference type="AlphaFoldDB" id="A0A561R972"/>
<dbReference type="Proteomes" id="UP000320653">
    <property type="component" value="Unassembled WGS sequence"/>
</dbReference>
<dbReference type="Gene3D" id="3.40.980.20">
    <property type="entry name" value="Four-carbon acid sugar kinase, nucleotide binding domain"/>
    <property type="match status" value="1"/>
</dbReference>
<dbReference type="GO" id="GO:0005524">
    <property type="term" value="F:ATP binding"/>
    <property type="evidence" value="ECO:0007669"/>
    <property type="project" value="UniProtKB-KW"/>
</dbReference>
<dbReference type="NCBIfam" id="NF043035">
    <property type="entry name" value="OxoTetrKin"/>
    <property type="match status" value="1"/>
</dbReference>
<dbReference type="InterPro" id="IPR010737">
    <property type="entry name" value="4-carb_acid_sugar_kinase_N"/>
</dbReference>
<feature type="domain" description="Four-carbon acid sugar kinase nucleotide binding" evidence="14">
    <location>
        <begin position="258"/>
        <end position="412"/>
    </location>
</feature>
<evidence type="ECO:0000256" key="5">
    <source>
        <dbReference type="ARBA" id="ARBA00022840"/>
    </source>
</evidence>
<feature type="domain" description="Four-carbon acid sugar kinase N-terminal" evidence="13">
    <location>
        <begin position="3"/>
        <end position="232"/>
    </location>
</feature>
<comment type="function">
    <text evidence="9">Catalyzes the ATP-dependent phosphorylation of 3-oxo-tetronate to 3-oxo-tetronate 4-phosphate.</text>
</comment>
<dbReference type="InterPro" id="IPR037051">
    <property type="entry name" value="4-carb_acid_sugar_kinase_N_sf"/>
</dbReference>
<dbReference type="OrthoDB" id="191465at2"/>
<keyword evidence="2" id="KW-0808">Transferase</keyword>
<evidence type="ECO:0000256" key="2">
    <source>
        <dbReference type="ARBA" id="ARBA00022679"/>
    </source>
</evidence>
<evidence type="ECO:0000256" key="3">
    <source>
        <dbReference type="ARBA" id="ARBA00022741"/>
    </source>
</evidence>
<sequence length="425" mass="43871">MLLGVIADDFTGASDIANTLAKGLPGEGGLAVTQYLGIPKSPAAASVEAGVISLKTRSAPVEEAVAQSLAALEWLRAQGCEQFVFKYCSTFDSTPEGNIGPVGEALAQALGAKGVIACPAFPTVGRTVHQGYLFVHDQLLSESSMRHHPLTPMTDANIRRWLGLQTKTPVGLVATSTVRSGAASVRKALDEAAADAQTLVICDASVDEDLVTLGTAAAAAPLLTGGSGIAIGLPSNFIRSGRAKGSLTPFTGVEGPAAILAGSCSSATRRQISTHAQNHPVLALDIDAIMAGSFGAQEIVEFVERHAGQAPLVYSSDDPAEVELLQTRYGREKLAHRLDGLFADVARALLAKGIRRLVVAGGETSGAVAQALDLEALTIGPEIDPGVPILAEADGRIALALKSGNFGAPDFFEKALKMLQNGAEH</sequence>
<evidence type="ECO:0000256" key="8">
    <source>
        <dbReference type="ARBA" id="ARBA00036346"/>
    </source>
</evidence>
<protein>
    <recommendedName>
        <fullName evidence="11">3-oxo-tetronate kinase</fullName>
        <ecNumber evidence="10">2.7.1.217</ecNumber>
    </recommendedName>
    <alternativeName>
        <fullName evidence="12">3-dehydrotetronate 4-kinase</fullName>
    </alternativeName>
</protein>
<keyword evidence="6" id="KW-0119">Carbohydrate metabolism</keyword>
<keyword evidence="16" id="KW-1185">Reference proteome</keyword>
<proteinExistence type="inferred from homology"/>
<evidence type="ECO:0000256" key="7">
    <source>
        <dbReference type="ARBA" id="ARBA00035898"/>
    </source>
</evidence>
<evidence type="ECO:0000256" key="9">
    <source>
        <dbReference type="ARBA" id="ARBA00037335"/>
    </source>
</evidence>
<dbReference type="EC" id="2.7.1.217" evidence="10"/>
<evidence type="ECO:0000256" key="6">
    <source>
        <dbReference type="ARBA" id="ARBA00023277"/>
    </source>
</evidence>
<dbReference type="Pfam" id="PF17042">
    <property type="entry name" value="NBD_C"/>
    <property type="match status" value="1"/>
</dbReference>
<evidence type="ECO:0000259" key="14">
    <source>
        <dbReference type="Pfam" id="PF17042"/>
    </source>
</evidence>
<evidence type="ECO:0000256" key="11">
    <source>
        <dbReference type="ARBA" id="ARBA00039461"/>
    </source>
</evidence>
<dbReference type="RefSeq" id="WP_145633246.1">
    <property type="nucleotide sequence ID" value="NZ_VIWP01000001.1"/>
</dbReference>
<dbReference type="InterPro" id="IPR042213">
    <property type="entry name" value="NBD_C_sf"/>
</dbReference>
<evidence type="ECO:0000313" key="16">
    <source>
        <dbReference type="Proteomes" id="UP000320653"/>
    </source>
</evidence>
<dbReference type="Gene3D" id="3.40.50.10840">
    <property type="entry name" value="Putative sugar-binding, N-terminal domain"/>
    <property type="match status" value="1"/>
</dbReference>
<evidence type="ECO:0000256" key="4">
    <source>
        <dbReference type="ARBA" id="ARBA00022777"/>
    </source>
</evidence>
<comment type="catalytic activity">
    <reaction evidence="8">
        <text>3-dehydro-D-erythronate + ATP = 3-dehydro-4-O-phospho-D-erythronate + ADP + H(+)</text>
        <dbReference type="Rhea" id="RHEA:52556"/>
        <dbReference type="ChEBI" id="CHEBI:15378"/>
        <dbReference type="ChEBI" id="CHEBI:30616"/>
        <dbReference type="ChEBI" id="CHEBI:57958"/>
        <dbReference type="ChEBI" id="CHEBI:136593"/>
        <dbReference type="ChEBI" id="CHEBI:456216"/>
        <dbReference type="EC" id="2.7.1.217"/>
    </reaction>
</comment>
<keyword evidence="3" id="KW-0547">Nucleotide-binding</keyword>
<comment type="similarity">
    <text evidence="1">Belongs to the four-carbon acid sugar kinase family.</text>
</comment>
<evidence type="ECO:0000313" key="15">
    <source>
        <dbReference type="EMBL" id="TWF59182.1"/>
    </source>
</evidence>
<dbReference type="EMBL" id="VIWP01000001">
    <property type="protein sequence ID" value="TWF59182.1"/>
    <property type="molecule type" value="Genomic_DNA"/>
</dbReference>
<dbReference type="GO" id="GO:0016301">
    <property type="term" value="F:kinase activity"/>
    <property type="evidence" value="ECO:0007669"/>
    <property type="project" value="UniProtKB-KW"/>
</dbReference>
<organism evidence="15 16">
    <name type="scientific">Neorhizobium alkalisoli</name>
    <dbReference type="NCBI Taxonomy" id="528178"/>
    <lineage>
        <taxon>Bacteria</taxon>
        <taxon>Pseudomonadati</taxon>
        <taxon>Pseudomonadota</taxon>
        <taxon>Alphaproteobacteria</taxon>
        <taxon>Hyphomicrobiales</taxon>
        <taxon>Rhizobiaceae</taxon>
        <taxon>Rhizobium/Agrobacterium group</taxon>
        <taxon>Neorhizobium</taxon>
    </lineage>
</organism>
<gene>
    <name evidence="15" type="ORF">FHW37_101988</name>
</gene>
<dbReference type="InterPro" id="IPR050007">
    <property type="entry name" value="OtnK"/>
</dbReference>
<dbReference type="Pfam" id="PF07005">
    <property type="entry name" value="SBD_N"/>
    <property type="match status" value="1"/>
</dbReference>
<evidence type="ECO:0000256" key="1">
    <source>
        <dbReference type="ARBA" id="ARBA00005715"/>
    </source>
</evidence>
<evidence type="ECO:0000259" key="13">
    <source>
        <dbReference type="Pfam" id="PF07005"/>
    </source>
</evidence>
<dbReference type="InterPro" id="IPR031475">
    <property type="entry name" value="NBD_C"/>
</dbReference>
<dbReference type="SUPFAM" id="SSF142764">
    <property type="entry name" value="YgbK-like"/>
    <property type="match status" value="1"/>
</dbReference>
<accession>A0A561R972</accession>
<evidence type="ECO:0000256" key="12">
    <source>
        <dbReference type="ARBA" id="ARBA00041377"/>
    </source>
</evidence>
<keyword evidence="5" id="KW-0067">ATP-binding</keyword>
<evidence type="ECO:0000256" key="10">
    <source>
        <dbReference type="ARBA" id="ARBA00039095"/>
    </source>
</evidence>
<comment type="catalytic activity">
    <reaction evidence="7">
        <text>3-dehydro-L-erythronate + ATP = 3-dehydro-4-O-phospho-L-erythronate + ADP + H(+)</text>
        <dbReference type="Rhea" id="RHEA:52552"/>
        <dbReference type="ChEBI" id="CHEBI:15378"/>
        <dbReference type="ChEBI" id="CHEBI:30616"/>
        <dbReference type="ChEBI" id="CHEBI:136592"/>
        <dbReference type="ChEBI" id="CHEBI:136670"/>
        <dbReference type="ChEBI" id="CHEBI:456216"/>
        <dbReference type="EC" id="2.7.1.217"/>
    </reaction>
</comment>
<comment type="caution">
    <text evidence="15">The sequence shown here is derived from an EMBL/GenBank/DDBJ whole genome shotgun (WGS) entry which is preliminary data.</text>
</comment>
<reference evidence="15 16" key="1">
    <citation type="submission" date="2019-06" db="EMBL/GenBank/DDBJ databases">
        <title>Sorghum-associated microbial communities from plants grown in Nebraska, USA.</title>
        <authorList>
            <person name="Schachtman D."/>
        </authorList>
    </citation>
    <scope>NUCLEOTIDE SEQUENCE [LARGE SCALE GENOMIC DNA]</scope>
    <source>
        <strain evidence="15 16">1225</strain>
    </source>
</reference>
<keyword evidence="4" id="KW-0418">Kinase</keyword>